<dbReference type="OrthoDB" id="9815953at2"/>
<protein>
    <submittedName>
        <fullName evidence="1">Spore protease YyaC</fullName>
    </submittedName>
</protein>
<name>A0A511ZQJ3_9BACI</name>
<reference evidence="1 2" key="1">
    <citation type="submission" date="2019-07" db="EMBL/GenBank/DDBJ databases">
        <title>Whole genome shotgun sequence of Oceanobacillus sojae NBRC 105379.</title>
        <authorList>
            <person name="Hosoyama A."/>
            <person name="Uohara A."/>
            <person name="Ohji S."/>
            <person name="Ichikawa N."/>
        </authorList>
    </citation>
    <scope>NUCLEOTIDE SEQUENCE [LARGE SCALE GENOMIC DNA]</scope>
    <source>
        <strain evidence="1 2">NBRC 105379</strain>
    </source>
</reference>
<organism evidence="1 2">
    <name type="scientific">Oceanobacillus sojae</name>
    <dbReference type="NCBI Taxonomy" id="582851"/>
    <lineage>
        <taxon>Bacteria</taxon>
        <taxon>Bacillati</taxon>
        <taxon>Bacillota</taxon>
        <taxon>Bacilli</taxon>
        <taxon>Bacillales</taxon>
        <taxon>Bacillaceae</taxon>
        <taxon>Oceanobacillus</taxon>
    </lineage>
</organism>
<accession>A0A511ZQJ3</accession>
<dbReference type="AlphaFoldDB" id="A0A511ZQJ3"/>
<dbReference type="InterPro" id="IPR009665">
    <property type="entry name" value="YyaC"/>
</dbReference>
<proteinExistence type="predicted"/>
<evidence type="ECO:0000313" key="2">
    <source>
        <dbReference type="Proteomes" id="UP000321558"/>
    </source>
</evidence>
<dbReference type="GO" id="GO:0006508">
    <property type="term" value="P:proteolysis"/>
    <property type="evidence" value="ECO:0007669"/>
    <property type="project" value="UniProtKB-KW"/>
</dbReference>
<dbReference type="SUPFAM" id="SSF53163">
    <property type="entry name" value="HybD-like"/>
    <property type="match status" value="1"/>
</dbReference>
<keyword evidence="2" id="KW-1185">Reference proteome</keyword>
<dbReference type="GO" id="GO:0008233">
    <property type="term" value="F:peptidase activity"/>
    <property type="evidence" value="ECO:0007669"/>
    <property type="project" value="UniProtKB-KW"/>
</dbReference>
<dbReference type="EMBL" id="BJYM01000027">
    <property type="protein sequence ID" value="GEN89722.1"/>
    <property type="molecule type" value="Genomic_DNA"/>
</dbReference>
<comment type="caution">
    <text evidence="1">The sequence shown here is derived from an EMBL/GenBank/DDBJ whole genome shotgun (WGS) entry which is preliminary data.</text>
</comment>
<dbReference type="NCBIfam" id="TIGR02841">
    <property type="entry name" value="spore_YyaC"/>
    <property type="match status" value="1"/>
</dbReference>
<keyword evidence="1" id="KW-0645">Protease</keyword>
<dbReference type="Pfam" id="PF06866">
    <property type="entry name" value="DUF1256"/>
    <property type="match status" value="1"/>
</dbReference>
<gene>
    <name evidence="1" type="ORF">OSO01_44610</name>
</gene>
<evidence type="ECO:0000313" key="1">
    <source>
        <dbReference type="EMBL" id="GEN89722.1"/>
    </source>
</evidence>
<dbReference type="InterPro" id="IPR023430">
    <property type="entry name" value="Pept_HybD-like_dom_sf"/>
</dbReference>
<sequence>MNLKNRLRIQSNHFRANYKEPDVVKTLSDQIFPWFPLKANNYIAIFIGTDRSTGDALGPLAGTYFEEMRPRNLHVYGTVHDPVHAVNLQESLCNIYKKYDKPYLIAIDACLGKSSSIGSIIAENKPLKPGLALNKQLPQVGNMNITGVVNVSGFMEHTVLQNTRLSLVMDMALEIAGILKQVDNQLTHSLITHTAKKTI</sequence>
<dbReference type="STRING" id="582851.GCA_900162665_02057"/>
<keyword evidence="1" id="KW-0378">Hydrolase</keyword>
<dbReference type="RefSeq" id="WP_147212599.1">
    <property type="nucleotide sequence ID" value="NZ_BJYM01000027.1"/>
</dbReference>
<dbReference type="Proteomes" id="UP000321558">
    <property type="component" value="Unassembled WGS sequence"/>
</dbReference>